<sequence length="72" mass="8032">MQVGDRVNWQHTPRGGYGYSVCVAGIVTKIAAKRVQIRVAVRSGNEWQQVTKWVEPARLSTREKPVPELDGA</sequence>
<gene>
    <name evidence="1" type="primary">kleD</name>
</gene>
<proteinExistence type="predicted"/>
<comment type="miscellaneous">
    <text evidence="1">The sequence shown here is derived from an EMBL/GenBank/DDBJ third party annotation (TPA) entry.</text>
</comment>
<reference evidence="1" key="1">
    <citation type="journal article" date="1994" name="J. Mol. Biol.">
        <title>Complete nucleotide sequence of Birmingham IncP alpha plasmids. Compilation and comparative analysis.</title>
        <authorList>
            <person name="Pansegrau W."/>
            <person name="Lanka E."/>
            <person name="Barth P.T."/>
            <person name="Figurski D.H."/>
            <person name="Guiney D.G."/>
            <person name="Haas D."/>
            <person name="Helinski D.R."/>
            <person name="Schwab H."/>
            <person name="Stanisich V.A."/>
            <person name="Thomas C.M."/>
        </authorList>
    </citation>
    <scope>NUCLEOTIDE SEQUENCE</scope>
    <source>
        <strain evidence="1">RK2</strain>
        <plasmid evidence="1">Birmingham IncP-alpha plasmid</plasmid>
    </source>
</reference>
<evidence type="ECO:0000313" key="1">
    <source>
        <dbReference type="EMBL" id="CAJ85671.1"/>
    </source>
</evidence>
<accession>A6H923</accession>
<reference evidence="1" key="2">
    <citation type="journal article" date="2007" name="Plasmid">
        <title>Sequence of plasmid pBS228 and reconstruction of the IncP-1alpha phylogeny.</title>
        <authorList>
            <person name="Haines A.S."/>
            <person name="Jones K."/>
            <person name="Batt S."/>
            <person name="Thomas C.M."/>
        </authorList>
    </citation>
    <scope>NUCLEOTIDE SEQUENCE</scope>
    <source>
        <strain evidence="1">RK2</strain>
        <plasmid evidence="1">Birmingham IncP-alpha plasmid</plasmid>
    </source>
</reference>
<keyword evidence="1" id="KW-0614">Plasmid</keyword>
<name>A6H923_9ZZZZ</name>
<geneLocation type="plasmid" evidence="1">
    <name>Birmingham IncP-alpha plasmid</name>
</geneLocation>
<protein>
    <submittedName>
        <fullName evidence="1">KleD protein</fullName>
    </submittedName>
</protein>
<organism evidence="1">
    <name type="scientific">Birmingham IncP-alpha plasmid</name>
    <dbReference type="NCBI Taxonomy" id="35419"/>
    <lineage>
        <taxon>other sequences</taxon>
        <taxon>plasmids</taxon>
    </lineage>
</organism>
<dbReference type="AlphaFoldDB" id="A6H923"/>
<dbReference type="EMBL" id="BN000925">
    <property type="protein sequence ID" value="CAJ85671.1"/>
    <property type="molecule type" value="Genomic_DNA"/>
</dbReference>